<keyword evidence="1" id="KW-1133">Transmembrane helix</keyword>
<sequence>MKFLRWLGGIVVFFWLLGLLFRIGGGLIHILLVVAAIVFLYDKFLGSRRE</sequence>
<keyword evidence="1" id="KW-0472">Membrane</keyword>
<protein>
    <recommendedName>
        <fullName evidence="4">Lmo0937 family membrane protein</fullName>
    </recommendedName>
</protein>
<dbReference type="InterPro" id="IPR043727">
    <property type="entry name" value="Lmo0937-like"/>
</dbReference>
<organism evidence="2 3">
    <name type="scientific">Clostridium intestinale DSM 6191</name>
    <dbReference type="NCBI Taxonomy" id="1121320"/>
    <lineage>
        <taxon>Bacteria</taxon>
        <taxon>Bacillati</taxon>
        <taxon>Bacillota</taxon>
        <taxon>Clostridia</taxon>
        <taxon>Eubacteriales</taxon>
        <taxon>Clostridiaceae</taxon>
        <taxon>Clostridium</taxon>
    </lineage>
</organism>
<dbReference type="RefSeq" id="WP_139259296.1">
    <property type="nucleotide sequence ID" value="NZ_FQXU01000004.1"/>
</dbReference>
<proteinExistence type="predicted"/>
<evidence type="ECO:0000256" key="1">
    <source>
        <dbReference type="SAM" id="Phobius"/>
    </source>
</evidence>
<evidence type="ECO:0008006" key="4">
    <source>
        <dbReference type="Google" id="ProtNLM"/>
    </source>
</evidence>
<dbReference type="Proteomes" id="UP000184241">
    <property type="component" value="Unassembled WGS sequence"/>
</dbReference>
<dbReference type="AlphaFoldDB" id="A0A1M5VZG3"/>
<dbReference type="Pfam" id="PF18919">
    <property type="entry name" value="DUF5670"/>
    <property type="match status" value="1"/>
</dbReference>
<feature type="transmembrane region" description="Helical" evidence="1">
    <location>
        <begin position="12"/>
        <end position="41"/>
    </location>
</feature>
<gene>
    <name evidence="2" type="ORF">SAMN02745941_00852</name>
</gene>
<name>A0A1M5VZG3_9CLOT</name>
<reference evidence="2 3" key="1">
    <citation type="submission" date="2016-11" db="EMBL/GenBank/DDBJ databases">
        <authorList>
            <person name="Jaros S."/>
            <person name="Januszkiewicz K."/>
            <person name="Wedrychowicz H."/>
        </authorList>
    </citation>
    <scope>NUCLEOTIDE SEQUENCE [LARGE SCALE GENOMIC DNA]</scope>
    <source>
        <strain evidence="2 3">DSM 6191</strain>
    </source>
</reference>
<dbReference type="NCBIfam" id="NF033488">
    <property type="entry name" value="lmo0937_fam_TM"/>
    <property type="match status" value="1"/>
</dbReference>
<dbReference type="EMBL" id="FQXU01000004">
    <property type="protein sequence ID" value="SHH80394.1"/>
    <property type="molecule type" value="Genomic_DNA"/>
</dbReference>
<evidence type="ECO:0000313" key="3">
    <source>
        <dbReference type="Proteomes" id="UP000184241"/>
    </source>
</evidence>
<accession>A0A1M5VZG3</accession>
<keyword evidence="1" id="KW-0812">Transmembrane</keyword>
<evidence type="ECO:0000313" key="2">
    <source>
        <dbReference type="EMBL" id="SHH80394.1"/>
    </source>
</evidence>